<comment type="similarity">
    <text evidence="1 6">Belongs to the XseB family.</text>
</comment>
<dbReference type="RefSeq" id="WP_006303486.1">
    <property type="nucleotide sequence ID" value="NZ_AEDQ01000003.1"/>
</dbReference>
<keyword evidence="9" id="KW-1185">Reference proteome</keyword>
<dbReference type="Pfam" id="PF02609">
    <property type="entry name" value="Exonuc_VII_S"/>
    <property type="match status" value="1"/>
</dbReference>
<comment type="function">
    <text evidence="6">Bidirectionally degrades single-stranded DNA into large acid-insoluble oligonucleotides, which are then degraded further into small acid-soluble oligonucleotides.</text>
</comment>
<feature type="coiled-coil region" evidence="7">
    <location>
        <begin position="23"/>
        <end position="85"/>
    </location>
</feature>
<evidence type="ECO:0000313" key="9">
    <source>
        <dbReference type="Proteomes" id="UP000004431"/>
    </source>
</evidence>
<accession>A0ABN0B1N5</accession>
<protein>
    <recommendedName>
        <fullName evidence="6">Exodeoxyribonuclease 7 small subunit</fullName>
        <ecNumber evidence="6">3.1.11.6</ecNumber>
    </recommendedName>
    <alternativeName>
        <fullName evidence="6">Exodeoxyribonuclease VII small subunit</fullName>
        <shortName evidence="6">Exonuclease VII small subunit</shortName>
    </alternativeName>
</protein>
<proteinExistence type="inferred from homology"/>
<reference evidence="8 9" key="1">
    <citation type="submission" date="2010-08" db="EMBL/GenBank/DDBJ databases">
        <authorList>
            <person name="Durkin A.S."/>
            <person name="Madupu R."/>
            <person name="Torralba M."/>
            <person name="Gillis M."/>
            <person name="Methe B."/>
            <person name="Sutton G."/>
            <person name="Nelson K.E."/>
        </authorList>
    </citation>
    <scope>NUCLEOTIDE SEQUENCE [LARGE SCALE GENOMIC DNA]</scope>
    <source>
        <strain evidence="8 9">PB189-T1-4</strain>
    </source>
</reference>
<dbReference type="NCBIfam" id="TIGR01280">
    <property type="entry name" value="xseB"/>
    <property type="match status" value="1"/>
</dbReference>
<dbReference type="PANTHER" id="PTHR34137">
    <property type="entry name" value="EXODEOXYRIBONUCLEASE 7 SMALL SUBUNIT"/>
    <property type="match status" value="1"/>
</dbReference>
<evidence type="ECO:0000256" key="2">
    <source>
        <dbReference type="ARBA" id="ARBA00022490"/>
    </source>
</evidence>
<gene>
    <name evidence="6 8" type="primary">xseB</name>
    <name evidence="8" type="ORF">HMPREF9248_0771</name>
</gene>
<keyword evidence="5 6" id="KW-0269">Exonuclease</keyword>
<evidence type="ECO:0000256" key="1">
    <source>
        <dbReference type="ARBA" id="ARBA00009998"/>
    </source>
</evidence>
<dbReference type="Gene3D" id="1.10.287.1040">
    <property type="entry name" value="Exonuclease VII, small subunit"/>
    <property type="match status" value="1"/>
</dbReference>
<comment type="subcellular location">
    <subcellularLocation>
        <location evidence="6">Cytoplasm</location>
    </subcellularLocation>
</comment>
<evidence type="ECO:0000256" key="6">
    <source>
        <dbReference type="HAMAP-Rule" id="MF_00337"/>
    </source>
</evidence>
<dbReference type="EC" id="3.1.11.6" evidence="6"/>
<evidence type="ECO:0000256" key="7">
    <source>
        <dbReference type="SAM" id="Coils"/>
    </source>
</evidence>
<dbReference type="Proteomes" id="UP000004431">
    <property type="component" value="Unassembled WGS sequence"/>
</dbReference>
<keyword evidence="7" id="KW-0175">Coiled coil</keyword>
<comment type="catalytic activity">
    <reaction evidence="6">
        <text>Exonucleolytic cleavage in either 5'- to 3'- or 3'- to 5'-direction to yield nucleoside 5'-phosphates.</text>
        <dbReference type="EC" id="3.1.11.6"/>
    </reaction>
</comment>
<keyword evidence="4 6" id="KW-0378">Hydrolase</keyword>
<dbReference type="PANTHER" id="PTHR34137:SF1">
    <property type="entry name" value="EXODEOXYRIBONUCLEASE 7 SMALL SUBUNIT"/>
    <property type="match status" value="1"/>
</dbReference>
<evidence type="ECO:0000313" key="8">
    <source>
        <dbReference type="EMBL" id="EFL44711.1"/>
    </source>
</evidence>
<evidence type="ECO:0000256" key="4">
    <source>
        <dbReference type="ARBA" id="ARBA00022801"/>
    </source>
</evidence>
<dbReference type="InterPro" id="IPR037004">
    <property type="entry name" value="Exonuc_VII_ssu_sf"/>
</dbReference>
<organism evidence="8 9">
    <name type="scientific">Fannyhessea vaginae PB189-T1-4</name>
    <dbReference type="NCBI Taxonomy" id="866774"/>
    <lineage>
        <taxon>Bacteria</taxon>
        <taxon>Bacillati</taxon>
        <taxon>Actinomycetota</taxon>
        <taxon>Coriobacteriia</taxon>
        <taxon>Coriobacteriales</taxon>
        <taxon>Atopobiaceae</taxon>
        <taxon>Fannyhessea</taxon>
    </lineage>
</organism>
<evidence type="ECO:0000256" key="5">
    <source>
        <dbReference type="ARBA" id="ARBA00022839"/>
    </source>
</evidence>
<keyword evidence="3 6" id="KW-0540">Nuclease</keyword>
<dbReference type="GO" id="GO:0008855">
    <property type="term" value="F:exodeoxyribonuclease VII activity"/>
    <property type="evidence" value="ECO:0007669"/>
    <property type="project" value="UniProtKB-EC"/>
</dbReference>
<comment type="subunit">
    <text evidence="6">Heterooligomer composed of large and small subunits.</text>
</comment>
<dbReference type="EMBL" id="AEDQ01000003">
    <property type="protein sequence ID" value="EFL44711.1"/>
    <property type="molecule type" value="Genomic_DNA"/>
</dbReference>
<comment type="caution">
    <text evidence="8">The sequence shown here is derived from an EMBL/GenBank/DDBJ whole genome shotgun (WGS) entry which is preliminary data.</text>
</comment>
<evidence type="ECO:0000256" key="3">
    <source>
        <dbReference type="ARBA" id="ARBA00022722"/>
    </source>
</evidence>
<dbReference type="InterPro" id="IPR003761">
    <property type="entry name" value="Exonuc_VII_S"/>
</dbReference>
<dbReference type="HAMAP" id="MF_00337">
    <property type="entry name" value="Exonuc_7_S"/>
    <property type="match status" value="1"/>
</dbReference>
<dbReference type="SUPFAM" id="SSF116842">
    <property type="entry name" value="XseB-like"/>
    <property type="match status" value="1"/>
</dbReference>
<sequence length="99" mass="10895">METTQPQNTPAQLTQSDIDKLSFKEASIELEQIIRNLESGELELEASLVQYANGVLLLNSLQTRLTNAEQRVQVLEDTTQKAAETVDTTAAPSSAYVNE</sequence>
<name>A0ABN0B1N5_9ACTN</name>
<keyword evidence="2 6" id="KW-0963">Cytoplasm</keyword>